<dbReference type="Proteomes" id="UP000827976">
    <property type="component" value="Chromosome 4"/>
</dbReference>
<organism evidence="1 2">
    <name type="scientific">Dioscorea alata</name>
    <name type="common">Purple yam</name>
    <dbReference type="NCBI Taxonomy" id="55571"/>
    <lineage>
        <taxon>Eukaryota</taxon>
        <taxon>Viridiplantae</taxon>
        <taxon>Streptophyta</taxon>
        <taxon>Embryophyta</taxon>
        <taxon>Tracheophyta</taxon>
        <taxon>Spermatophyta</taxon>
        <taxon>Magnoliopsida</taxon>
        <taxon>Liliopsida</taxon>
        <taxon>Dioscoreales</taxon>
        <taxon>Dioscoreaceae</taxon>
        <taxon>Dioscorea</taxon>
    </lineage>
</organism>
<name>A0ACB7WFR9_DIOAL</name>
<accession>A0ACB7WFR9</accession>
<comment type="caution">
    <text evidence="1">The sequence shown here is derived from an EMBL/GenBank/DDBJ whole genome shotgun (WGS) entry which is preliminary data.</text>
</comment>
<dbReference type="EMBL" id="CM037014">
    <property type="protein sequence ID" value="KAH7686645.1"/>
    <property type="molecule type" value="Genomic_DNA"/>
</dbReference>
<reference evidence="2" key="1">
    <citation type="journal article" date="2022" name="Nat. Commun.">
        <title>Chromosome evolution and the genetic basis of agronomically important traits in greater yam.</title>
        <authorList>
            <person name="Bredeson J.V."/>
            <person name="Lyons J.B."/>
            <person name="Oniyinde I.O."/>
            <person name="Okereke N.R."/>
            <person name="Kolade O."/>
            <person name="Nnabue I."/>
            <person name="Nwadili C.O."/>
            <person name="Hribova E."/>
            <person name="Parker M."/>
            <person name="Nwogha J."/>
            <person name="Shu S."/>
            <person name="Carlson J."/>
            <person name="Kariba R."/>
            <person name="Muthemba S."/>
            <person name="Knop K."/>
            <person name="Barton G.J."/>
            <person name="Sherwood A.V."/>
            <person name="Lopez-Montes A."/>
            <person name="Asiedu R."/>
            <person name="Jamnadass R."/>
            <person name="Muchugi A."/>
            <person name="Goodstein D."/>
            <person name="Egesi C.N."/>
            <person name="Featherston J."/>
            <person name="Asfaw A."/>
            <person name="Simpson G.G."/>
            <person name="Dolezel J."/>
            <person name="Hendre P.S."/>
            <person name="Van Deynze A."/>
            <person name="Kumar P.L."/>
            <person name="Obidiegwu J.E."/>
            <person name="Bhattacharjee R."/>
            <person name="Rokhsar D.S."/>
        </authorList>
    </citation>
    <scope>NUCLEOTIDE SEQUENCE [LARGE SCALE GENOMIC DNA]</scope>
    <source>
        <strain evidence="2">cv. TDa95/00328</strain>
    </source>
</reference>
<keyword evidence="2" id="KW-1185">Reference proteome</keyword>
<evidence type="ECO:0000313" key="1">
    <source>
        <dbReference type="EMBL" id="KAH7686645.1"/>
    </source>
</evidence>
<protein>
    <submittedName>
        <fullName evidence="1">Lin-54 family protein</fullName>
    </submittedName>
</protein>
<gene>
    <name evidence="1" type="ORF">IHE45_04G118300</name>
</gene>
<evidence type="ECO:0000313" key="2">
    <source>
        <dbReference type="Proteomes" id="UP000827976"/>
    </source>
</evidence>
<sequence length="515" mass="56849">MNHQNNFNNNNINSQDERGDKLGKRSVLADWDWDGPSQPHKTTQFPSTQFSYGVDVNQERSSCSQLGSNFTQDMQMASSFRQINPTDNSNLIHDWGSPLDVSQHVFGSSQIPISEPNAENSRNNGLVEFGYGDDVNQERYSCNQLGSNFTQDMQMAASFRKINLSDNSNLIHAWGSPLDVSQHAFGSSQIPRSEPKGENSRNNGAVESRKQGKKPEGFKHCSCQKSRCLNLYCECFAKKKFCVNCQCKNCQNTSANAESVAAAQKRSLHFNPTAFDPKIIGDKHTQGCDCKRTSCTKRYCRCNANNVKCTKKCRCVNCQNPVGAKDYGEITVPGEISTQSEQDNTAANVPVGQQKLSQQQPVQGPIQSPKNSYGSLGNTESQLKRHACHATLPAYLGKFQASQPQHFPSNSYHPSINDRVDSDSVKGSEGFPNLHYSMFNNNRIRSSPLTNESSETNHGTLPVDVHANETLGTQQLTASAENLSYDSSATSNNRNSNSNSNNNKNNNNNNNSNKG</sequence>
<proteinExistence type="predicted"/>